<dbReference type="Gene3D" id="2.60.40.10">
    <property type="entry name" value="Immunoglobulins"/>
    <property type="match status" value="1"/>
</dbReference>
<dbReference type="InterPro" id="IPR014756">
    <property type="entry name" value="Ig_E-set"/>
</dbReference>
<comment type="caution">
    <text evidence="9">The sequence shown here is derived from an EMBL/GenBank/DDBJ whole genome shotgun (WGS) entry which is preliminary data.</text>
</comment>
<evidence type="ECO:0000259" key="8">
    <source>
        <dbReference type="SMART" id="SM00642"/>
    </source>
</evidence>
<keyword evidence="10" id="KW-1185">Reference proteome</keyword>
<evidence type="ECO:0000256" key="3">
    <source>
        <dbReference type="ARBA" id="ARBA00009000"/>
    </source>
</evidence>
<dbReference type="PANTHER" id="PTHR43651">
    <property type="entry name" value="1,4-ALPHA-GLUCAN-BRANCHING ENZYME"/>
    <property type="match status" value="1"/>
</dbReference>
<sequence length="678" mass="77359">MDTSASSAAVSLSLVQHDSWLAPFEPVLLLRQQRLEQRLADITAQYGSLTKFATAHQRLGLNYDGRRRGYWFREWAPAATYLSLIGDFNRWDRGATPLHKGADGVWEVFLADKEYQGRLVHGSRYKVHVANDARGRDRLPATLRRAVQDADSKDFAGQVWRPETPFGWTDQKFRIQNYVREPFIYEAHVGMATEEHRLGTYLEFAEKVLPRIQALGYNCIQLMAIMEHPYYGSFGYHVANFFAPSSRFGTPEELKHLINEAHNRGIAVLLDVVHSHAVKNEAEGLADFDGSGGQYFHEGERGNHPGWDSKLFDYSKPEVQQFLLSNLRYWLEEFHFDGFRFDGVTSMLYHHHGEGVAFGGYDQYFGPEVDEDAVLYLQLATTLVHEMKRGALLIAEDMSGMPGLCRPIAEGGIGFDYRLAMGIPDYWIKLLKHKRDEDWSLGELWYTLTNRRAGEKTVAYAESHDQALVGDKTLAHWLMDAALYEHMHKDDPDAGVARGLALHKMIRLLTLSLGGEAYLSFIGNEFGHPEWVDFPRAGNDWSYQHARRQWSLADNPDLKFQYLQAFDKAMVTTARQRRLLAAAPARKLNEDHTNQVLIFERGGLIFVFNLHITASIPDYRFFVPQPGRYRVILSSDAAGFGGFQRVDDTLTYETFREDDVDKLSLYVTSRTALVLARV</sequence>
<comment type="similarity">
    <text evidence="3">Belongs to the glycosyl hydrolase 13 family. GlgB subfamily.</text>
</comment>
<dbReference type="Proteomes" id="UP001500567">
    <property type="component" value="Unassembled WGS sequence"/>
</dbReference>
<gene>
    <name evidence="9" type="ORF">GCM10022408_23930</name>
</gene>
<keyword evidence="5" id="KW-0328">Glycosyltransferase</keyword>
<organism evidence="9 10">
    <name type="scientific">Hymenobacter fastidiosus</name>
    <dbReference type="NCBI Taxonomy" id="486264"/>
    <lineage>
        <taxon>Bacteria</taxon>
        <taxon>Pseudomonadati</taxon>
        <taxon>Bacteroidota</taxon>
        <taxon>Cytophagia</taxon>
        <taxon>Cytophagales</taxon>
        <taxon>Hymenobacteraceae</taxon>
        <taxon>Hymenobacter</taxon>
    </lineage>
</organism>
<dbReference type="SUPFAM" id="SSF81296">
    <property type="entry name" value="E set domains"/>
    <property type="match status" value="1"/>
</dbReference>
<evidence type="ECO:0000256" key="2">
    <source>
        <dbReference type="ARBA" id="ARBA00002953"/>
    </source>
</evidence>
<dbReference type="InterPro" id="IPR017853">
    <property type="entry name" value="GH"/>
</dbReference>
<dbReference type="PIRSF" id="PIRSF000463">
    <property type="entry name" value="GlgB"/>
    <property type="match status" value="1"/>
</dbReference>
<dbReference type="Pfam" id="PF02922">
    <property type="entry name" value="CBM_48"/>
    <property type="match status" value="1"/>
</dbReference>
<dbReference type="InterPro" id="IPR013783">
    <property type="entry name" value="Ig-like_fold"/>
</dbReference>
<dbReference type="SUPFAM" id="SSF51445">
    <property type="entry name" value="(Trans)glycosidases"/>
    <property type="match status" value="1"/>
</dbReference>
<dbReference type="SMART" id="SM00642">
    <property type="entry name" value="Aamy"/>
    <property type="match status" value="1"/>
</dbReference>
<reference evidence="10" key="1">
    <citation type="journal article" date="2019" name="Int. J. Syst. Evol. Microbiol.">
        <title>The Global Catalogue of Microorganisms (GCM) 10K type strain sequencing project: providing services to taxonomists for standard genome sequencing and annotation.</title>
        <authorList>
            <consortium name="The Broad Institute Genomics Platform"/>
            <consortium name="The Broad Institute Genome Sequencing Center for Infectious Disease"/>
            <person name="Wu L."/>
            <person name="Ma J."/>
        </authorList>
    </citation>
    <scope>NUCLEOTIDE SEQUENCE [LARGE SCALE GENOMIC DNA]</scope>
    <source>
        <strain evidence="10">JCM 17224</strain>
    </source>
</reference>
<dbReference type="InterPro" id="IPR006047">
    <property type="entry name" value="GH13_cat_dom"/>
</dbReference>
<keyword evidence="6" id="KW-0808">Transferase</keyword>
<evidence type="ECO:0000256" key="1">
    <source>
        <dbReference type="ARBA" id="ARBA00000826"/>
    </source>
</evidence>
<protein>
    <recommendedName>
        <fullName evidence="4">1,4-alpha-glucan branching enzyme</fullName>
        <ecNumber evidence="4">2.4.1.18</ecNumber>
    </recommendedName>
</protein>
<dbReference type="Pfam" id="PF02806">
    <property type="entry name" value="Alpha-amylase_C"/>
    <property type="match status" value="1"/>
</dbReference>
<accession>A0ABP7SEZ4</accession>
<dbReference type="PANTHER" id="PTHR43651:SF3">
    <property type="entry name" value="1,4-ALPHA-GLUCAN-BRANCHING ENZYME"/>
    <property type="match status" value="1"/>
</dbReference>
<evidence type="ECO:0000256" key="6">
    <source>
        <dbReference type="ARBA" id="ARBA00022679"/>
    </source>
</evidence>
<feature type="domain" description="Glycosyl hydrolase family 13 catalytic" evidence="8">
    <location>
        <begin position="199"/>
        <end position="567"/>
    </location>
</feature>
<dbReference type="GO" id="GO:0016787">
    <property type="term" value="F:hydrolase activity"/>
    <property type="evidence" value="ECO:0007669"/>
    <property type="project" value="UniProtKB-KW"/>
</dbReference>
<dbReference type="CDD" id="cd11321">
    <property type="entry name" value="AmyAc_bac_euk_BE"/>
    <property type="match status" value="1"/>
</dbReference>
<evidence type="ECO:0000313" key="10">
    <source>
        <dbReference type="Proteomes" id="UP001500567"/>
    </source>
</evidence>
<evidence type="ECO:0000256" key="7">
    <source>
        <dbReference type="ARBA" id="ARBA00023277"/>
    </source>
</evidence>
<dbReference type="InterPro" id="IPR004193">
    <property type="entry name" value="Glyco_hydro_13_N"/>
</dbReference>
<dbReference type="InterPro" id="IPR013780">
    <property type="entry name" value="Glyco_hydro_b"/>
</dbReference>
<dbReference type="EC" id="2.4.1.18" evidence="4"/>
<dbReference type="InterPro" id="IPR037439">
    <property type="entry name" value="Branching_enzy"/>
</dbReference>
<dbReference type="Gene3D" id="2.60.40.1180">
    <property type="entry name" value="Golgi alpha-mannosidase II"/>
    <property type="match status" value="1"/>
</dbReference>
<dbReference type="Gene3D" id="3.20.20.80">
    <property type="entry name" value="Glycosidases"/>
    <property type="match status" value="1"/>
</dbReference>
<dbReference type="EMBL" id="BAABDJ010000026">
    <property type="protein sequence ID" value="GAA4010829.1"/>
    <property type="molecule type" value="Genomic_DNA"/>
</dbReference>
<evidence type="ECO:0000256" key="5">
    <source>
        <dbReference type="ARBA" id="ARBA00022676"/>
    </source>
</evidence>
<keyword evidence="9" id="KW-0378">Hydrolase</keyword>
<dbReference type="SUPFAM" id="SSF51011">
    <property type="entry name" value="Glycosyl hydrolase domain"/>
    <property type="match status" value="1"/>
</dbReference>
<comment type="catalytic activity">
    <reaction evidence="1">
        <text>Transfers a segment of a (1-&gt;4)-alpha-D-glucan chain to a primary hydroxy group in a similar glucan chain.</text>
        <dbReference type="EC" id="2.4.1.18"/>
    </reaction>
</comment>
<dbReference type="Pfam" id="PF00128">
    <property type="entry name" value="Alpha-amylase"/>
    <property type="match status" value="1"/>
</dbReference>
<proteinExistence type="inferred from homology"/>
<name>A0ABP7SEZ4_9BACT</name>
<comment type="function">
    <text evidence="2">Catalyzes the formation of the alpha-1,6-glucosidic linkages in glycogen by scission of a 1,4-alpha-linked oligosaccharide from growing alpha-1,4-glucan chains and the subsequent attachment of the oligosaccharide to the alpha-1,6 position.</text>
</comment>
<keyword evidence="7" id="KW-0119">Carbohydrate metabolism</keyword>
<dbReference type="InterPro" id="IPR006048">
    <property type="entry name" value="A-amylase/branching_C"/>
</dbReference>
<dbReference type="CDD" id="cd02854">
    <property type="entry name" value="E_set_GBE_euk_N"/>
    <property type="match status" value="1"/>
</dbReference>
<evidence type="ECO:0000256" key="4">
    <source>
        <dbReference type="ARBA" id="ARBA00012541"/>
    </source>
</evidence>
<evidence type="ECO:0000313" key="9">
    <source>
        <dbReference type="EMBL" id="GAA4010829.1"/>
    </source>
</evidence>
<dbReference type="RefSeq" id="WP_345073286.1">
    <property type="nucleotide sequence ID" value="NZ_BAABDJ010000026.1"/>
</dbReference>